<dbReference type="Proteomes" id="UP000179157">
    <property type="component" value="Unassembled WGS sequence"/>
</dbReference>
<dbReference type="EMBL" id="MFGX01000105">
    <property type="protein sequence ID" value="OGF53352.1"/>
    <property type="molecule type" value="Genomic_DNA"/>
</dbReference>
<gene>
    <name evidence="1" type="ORF">A2Z21_07905</name>
</gene>
<dbReference type="AlphaFoldDB" id="A0A1F5UQD0"/>
<name>A0A1F5UQD0_FRAXR</name>
<comment type="caution">
    <text evidence="1">The sequence shown here is derived from an EMBL/GenBank/DDBJ whole genome shotgun (WGS) entry which is preliminary data.</text>
</comment>
<evidence type="ECO:0000313" key="1">
    <source>
        <dbReference type="EMBL" id="OGF53352.1"/>
    </source>
</evidence>
<organism evidence="1 2">
    <name type="scientific">Fraserbacteria sp. (strain RBG_16_55_9)</name>
    <dbReference type="NCBI Taxonomy" id="1817864"/>
    <lineage>
        <taxon>Bacteria</taxon>
        <taxon>Candidatus Fraseribacteriota</taxon>
    </lineage>
</organism>
<accession>A0A1F5UQD0</accession>
<dbReference type="STRING" id="1817864.A2Z21_07905"/>
<proteinExistence type="predicted"/>
<reference evidence="1 2" key="1">
    <citation type="journal article" date="2016" name="Nat. Commun.">
        <title>Thousands of microbial genomes shed light on interconnected biogeochemical processes in an aquifer system.</title>
        <authorList>
            <person name="Anantharaman K."/>
            <person name="Brown C.T."/>
            <person name="Hug L.A."/>
            <person name="Sharon I."/>
            <person name="Castelle C.J."/>
            <person name="Probst A.J."/>
            <person name="Thomas B.C."/>
            <person name="Singh A."/>
            <person name="Wilkins M.J."/>
            <person name="Karaoz U."/>
            <person name="Brodie E.L."/>
            <person name="Williams K.H."/>
            <person name="Hubbard S.S."/>
            <person name="Banfield J.F."/>
        </authorList>
    </citation>
    <scope>NUCLEOTIDE SEQUENCE [LARGE SCALE GENOMIC DNA]</scope>
    <source>
        <strain evidence="2">RBG_16_55_9</strain>
    </source>
</reference>
<evidence type="ECO:0000313" key="2">
    <source>
        <dbReference type="Proteomes" id="UP000179157"/>
    </source>
</evidence>
<sequence length="202" mass="22020">MSLKVKTFRVVSVVVILLLLAGGGLTLGQIFGIGTFTGGTLSIKYQLTKSENDPSPGTLTMNIAPAQGGKFQVTETFEMVTTADQMQVLVFSHGFAHIPKGYLDMTPIQALDTRPVEAGKEILLPDGAKLVTQEEVTIAGITAVKGIYTHPKYEDQRAIIAISDLETRKIMPYPPFLRIERNEGSAWNLIALTELLSIERTD</sequence>
<protein>
    <submittedName>
        <fullName evidence="1">Uncharacterized protein</fullName>
    </submittedName>
</protein>